<evidence type="ECO:0000256" key="2">
    <source>
        <dbReference type="SAM" id="Phobius"/>
    </source>
</evidence>
<dbReference type="Proteomes" id="UP000598174">
    <property type="component" value="Unassembled WGS sequence"/>
</dbReference>
<evidence type="ECO:0000256" key="1">
    <source>
        <dbReference type="SAM" id="MobiDB-lite"/>
    </source>
</evidence>
<keyword evidence="4" id="KW-1185">Reference proteome</keyword>
<feature type="compositionally biased region" description="Low complexity" evidence="1">
    <location>
        <begin position="255"/>
        <end position="298"/>
    </location>
</feature>
<feature type="transmembrane region" description="Helical" evidence="2">
    <location>
        <begin position="14"/>
        <end position="36"/>
    </location>
</feature>
<protein>
    <submittedName>
        <fullName evidence="3">Uncharacterized protein</fullName>
    </submittedName>
</protein>
<keyword evidence="2" id="KW-1133">Transmembrane helix</keyword>
<feature type="compositionally biased region" description="Polar residues" evidence="1">
    <location>
        <begin position="441"/>
        <end position="450"/>
    </location>
</feature>
<sequence>MPDRDPDAGHSARLLRGLIWAGVLLAPLAAVVVLLGQSSGSVRFAVLLIAVSVVLVGSAVLIRSDPVLQRGHVEERVAEEVEALRVQLRAEFGHAAPPAAAGFLPDAPPAPGFFPDAPPAPGFFPDAQPAPAGFFQDAPPAADGPFPVAPPPRRADPADQRRADPAGGGRASTHAPAAAVAAVRPAPGMTSGARPVAPPAGPAVPRQRGAASVAVPPSAPTPPRAAAAVRPGGTYGRPESLDSDFGASDGYSDVAAAPNGPGYAAAGPPSNGAGHAAGGPPSNPAGYAAAGPPSNGSGYAAGAGPSGAGYAAVGEGPSGNVYSGPVPDGGEYGYADPSDGFEAPGYSTEYGSDGAYGTEYGYAGANGYGPAGEEYAYGPPDAGYAQPNQGYAQSPNGFAPPGAGDHVPANVYGSAPPRPNVYGGNGPVPQPNVYGGGNGTGSVQQPNVYGSGSAEPTVYGAGGGYDEDDDSYSLDGGYDGPLPAGDPSYRAKRHRPSANDTNIGTMADFAEYEGWQPDERYVQDFGGR</sequence>
<name>A0A919IX52_9ACTN</name>
<gene>
    <name evidence="3" type="ORF">Afe05nite_00990</name>
</gene>
<evidence type="ECO:0000313" key="3">
    <source>
        <dbReference type="EMBL" id="GIE08259.1"/>
    </source>
</evidence>
<feature type="compositionally biased region" description="Polar residues" evidence="1">
    <location>
        <begin position="386"/>
        <end position="396"/>
    </location>
</feature>
<accession>A0A919IX52</accession>
<dbReference type="AlphaFoldDB" id="A0A919IX52"/>
<evidence type="ECO:0000313" key="4">
    <source>
        <dbReference type="Proteomes" id="UP000598174"/>
    </source>
</evidence>
<dbReference type="EMBL" id="BOMM01000001">
    <property type="protein sequence ID" value="GIE08259.1"/>
    <property type="molecule type" value="Genomic_DNA"/>
</dbReference>
<feature type="region of interest" description="Disordered" evidence="1">
    <location>
        <begin position="128"/>
        <end position="346"/>
    </location>
</feature>
<proteinExistence type="predicted"/>
<organism evidence="3 4">
    <name type="scientific">Paractinoplanes ferrugineus</name>
    <dbReference type="NCBI Taxonomy" id="113564"/>
    <lineage>
        <taxon>Bacteria</taxon>
        <taxon>Bacillati</taxon>
        <taxon>Actinomycetota</taxon>
        <taxon>Actinomycetes</taxon>
        <taxon>Micromonosporales</taxon>
        <taxon>Micromonosporaceae</taxon>
        <taxon>Paractinoplanes</taxon>
    </lineage>
</organism>
<dbReference type="RefSeq" id="WP_203814891.1">
    <property type="nucleotide sequence ID" value="NZ_BAAABP010000014.1"/>
</dbReference>
<reference evidence="3" key="1">
    <citation type="submission" date="2021-01" db="EMBL/GenBank/DDBJ databases">
        <title>Whole genome shotgun sequence of Actinoplanes ferrugineus NBRC 15555.</title>
        <authorList>
            <person name="Komaki H."/>
            <person name="Tamura T."/>
        </authorList>
    </citation>
    <scope>NUCLEOTIDE SEQUENCE</scope>
    <source>
        <strain evidence="3">NBRC 15555</strain>
    </source>
</reference>
<keyword evidence="2" id="KW-0812">Transmembrane</keyword>
<feature type="compositionally biased region" description="Low complexity" evidence="1">
    <location>
        <begin position="128"/>
        <end position="146"/>
    </location>
</feature>
<feature type="compositionally biased region" description="Low complexity" evidence="1">
    <location>
        <begin position="175"/>
        <end position="195"/>
    </location>
</feature>
<keyword evidence="2" id="KW-0472">Membrane</keyword>
<feature type="region of interest" description="Disordered" evidence="1">
    <location>
        <begin position="379"/>
        <end position="505"/>
    </location>
</feature>
<feature type="transmembrane region" description="Helical" evidence="2">
    <location>
        <begin position="42"/>
        <end position="62"/>
    </location>
</feature>
<feature type="compositionally biased region" description="Low complexity" evidence="1">
    <location>
        <begin position="203"/>
        <end position="216"/>
    </location>
</feature>
<comment type="caution">
    <text evidence="3">The sequence shown here is derived from an EMBL/GenBank/DDBJ whole genome shotgun (WGS) entry which is preliminary data.</text>
</comment>
<feature type="compositionally biased region" description="Basic and acidic residues" evidence="1">
    <location>
        <begin position="153"/>
        <end position="164"/>
    </location>
</feature>